<evidence type="ECO:0000256" key="1">
    <source>
        <dbReference type="ARBA" id="ARBA00022801"/>
    </source>
</evidence>
<evidence type="ECO:0000259" key="2">
    <source>
        <dbReference type="Pfam" id="PF03629"/>
    </source>
</evidence>
<dbReference type="RefSeq" id="WP_345004524.1">
    <property type="nucleotide sequence ID" value="NZ_BAABCY010000021.1"/>
</dbReference>
<name>A0ABP6X0A5_9FLAO</name>
<evidence type="ECO:0000313" key="3">
    <source>
        <dbReference type="EMBL" id="GAA3559356.1"/>
    </source>
</evidence>
<dbReference type="Gene3D" id="3.40.50.1110">
    <property type="entry name" value="SGNH hydrolase"/>
    <property type="match status" value="1"/>
</dbReference>
<evidence type="ECO:0000313" key="4">
    <source>
        <dbReference type="Proteomes" id="UP001500954"/>
    </source>
</evidence>
<dbReference type="SUPFAM" id="SSF52266">
    <property type="entry name" value="SGNH hydrolase"/>
    <property type="match status" value="1"/>
</dbReference>
<keyword evidence="1" id="KW-0378">Hydrolase</keyword>
<sequence>MKPYKLIVILFGALLLSCTSKPEGKHLFILSGQSNMARLNPEESFTPSIEANFGKENVIVVKDALGGQPIRRWYKDWKPISGNEPEANPDLYDRLITKVRAVIENENIASVTFIWMQGERDAREGFGNVYQKSLEGLYKQLSDDLNRNDVNFVIGRLSDFDLQNSKYQDWTMIRDIQVKTAESNPRFDWINTDDLNDGIVRNGKPIENDLHMSANGYITMGKRFADKSIELIEKFTK</sequence>
<dbReference type="PROSITE" id="PS51257">
    <property type="entry name" value="PROKAR_LIPOPROTEIN"/>
    <property type="match status" value="1"/>
</dbReference>
<gene>
    <name evidence="3" type="ORF">GCM10022395_07950</name>
</gene>
<dbReference type="InterPro" id="IPR036514">
    <property type="entry name" value="SGNH_hydro_sf"/>
</dbReference>
<accession>A0ABP6X0A5</accession>
<reference evidence="4" key="1">
    <citation type="journal article" date="2019" name="Int. J. Syst. Evol. Microbiol.">
        <title>The Global Catalogue of Microorganisms (GCM) 10K type strain sequencing project: providing services to taxonomists for standard genome sequencing and annotation.</title>
        <authorList>
            <consortium name="The Broad Institute Genomics Platform"/>
            <consortium name="The Broad Institute Genome Sequencing Center for Infectious Disease"/>
            <person name="Wu L."/>
            <person name="Ma J."/>
        </authorList>
    </citation>
    <scope>NUCLEOTIDE SEQUENCE [LARGE SCALE GENOMIC DNA]</scope>
    <source>
        <strain evidence="4">JCM 17111</strain>
    </source>
</reference>
<dbReference type="Proteomes" id="UP001500954">
    <property type="component" value="Unassembled WGS sequence"/>
</dbReference>
<dbReference type="InterPro" id="IPR005181">
    <property type="entry name" value="SASA"/>
</dbReference>
<feature type="domain" description="Sialate O-acetylesterase" evidence="2">
    <location>
        <begin position="39"/>
        <end position="229"/>
    </location>
</feature>
<organism evidence="3 4">
    <name type="scientific">Snuella lapsa</name>
    <dbReference type="NCBI Taxonomy" id="870481"/>
    <lineage>
        <taxon>Bacteria</taxon>
        <taxon>Pseudomonadati</taxon>
        <taxon>Bacteroidota</taxon>
        <taxon>Flavobacteriia</taxon>
        <taxon>Flavobacteriales</taxon>
        <taxon>Flavobacteriaceae</taxon>
        <taxon>Snuella</taxon>
    </lineage>
</organism>
<comment type="caution">
    <text evidence="3">The sequence shown here is derived from an EMBL/GenBank/DDBJ whole genome shotgun (WGS) entry which is preliminary data.</text>
</comment>
<dbReference type="InterPro" id="IPR052940">
    <property type="entry name" value="Carb_Esterase_6"/>
</dbReference>
<dbReference type="PANTHER" id="PTHR31988:SF19">
    <property type="entry name" value="9-O-ACETYL-N-ACETYLNEURAMINIC ACID DEACETYLASE-RELATED"/>
    <property type="match status" value="1"/>
</dbReference>
<protein>
    <recommendedName>
        <fullName evidence="2">Sialate O-acetylesterase domain-containing protein</fullName>
    </recommendedName>
</protein>
<dbReference type="EMBL" id="BAABCY010000021">
    <property type="protein sequence ID" value="GAA3559356.1"/>
    <property type="molecule type" value="Genomic_DNA"/>
</dbReference>
<keyword evidence="4" id="KW-1185">Reference proteome</keyword>
<dbReference type="Pfam" id="PF03629">
    <property type="entry name" value="SASA"/>
    <property type="match status" value="1"/>
</dbReference>
<dbReference type="PANTHER" id="PTHR31988">
    <property type="entry name" value="ESTERASE, PUTATIVE (DUF303)-RELATED"/>
    <property type="match status" value="1"/>
</dbReference>
<proteinExistence type="predicted"/>